<dbReference type="EMBL" id="CP108084">
    <property type="protein sequence ID" value="WUP52228.1"/>
    <property type="molecule type" value="Genomic_DNA"/>
</dbReference>
<dbReference type="RefSeq" id="WP_328853288.1">
    <property type="nucleotide sequence ID" value="NZ_CP108084.1"/>
</dbReference>
<sequence>MKLRIRVHQGRLGADQFRVIRPATPVTGAVLGDHNPWFVLELNADAAFTVTGLWMLAARSRHTLIHLPLRGNTPPTPSLTTVNTGELDMVLSHRDLQFAPHRWKDLRRRLDAGAPQTISWNPHDVPTWDEVHELNRHAHRRSSHRDRFHQHLHGHTLFMAGNAAAFRRTARYVLDMALWRPDPDRPGYHSATVHPADGHFATDCRGIYLMRSQ</sequence>
<name>A0ABZ1SE26_9ACTN</name>
<proteinExistence type="predicted"/>
<protein>
    <submittedName>
        <fullName evidence="1">Uncharacterized protein</fullName>
    </submittedName>
</protein>
<reference evidence="1" key="1">
    <citation type="submission" date="2022-10" db="EMBL/GenBank/DDBJ databases">
        <title>The complete genomes of actinobacterial strains from the NBC collection.</title>
        <authorList>
            <person name="Joergensen T.S."/>
            <person name="Alvarez Arevalo M."/>
            <person name="Sterndorff E.B."/>
            <person name="Faurdal D."/>
            <person name="Vuksanovic O."/>
            <person name="Mourched A.-S."/>
            <person name="Charusanti P."/>
            <person name="Shaw S."/>
            <person name="Blin K."/>
            <person name="Weber T."/>
        </authorList>
    </citation>
    <scope>NUCLEOTIDE SEQUENCE</scope>
    <source>
        <strain evidence="1">NBC_00256</strain>
    </source>
</reference>
<dbReference type="Proteomes" id="UP001432190">
    <property type="component" value="Chromosome"/>
</dbReference>
<accession>A0ABZ1SE26</accession>
<gene>
    <name evidence="1" type="ORF">OG994_12230</name>
</gene>
<evidence type="ECO:0000313" key="2">
    <source>
        <dbReference type="Proteomes" id="UP001432190"/>
    </source>
</evidence>
<organism evidence="1 2">
    <name type="scientific">Micromonospora globbae</name>
    <dbReference type="NCBI Taxonomy" id="1894969"/>
    <lineage>
        <taxon>Bacteria</taxon>
        <taxon>Bacillati</taxon>
        <taxon>Actinomycetota</taxon>
        <taxon>Actinomycetes</taxon>
        <taxon>Micromonosporales</taxon>
        <taxon>Micromonosporaceae</taxon>
        <taxon>Micromonospora</taxon>
    </lineage>
</organism>
<keyword evidence="2" id="KW-1185">Reference proteome</keyword>
<evidence type="ECO:0000313" key="1">
    <source>
        <dbReference type="EMBL" id="WUP52228.1"/>
    </source>
</evidence>